<proteinExistence type="predicted"/>
<keyword evidence="2" id="KW-1185">Reference proteome</keyword>
<dbReference type="PROSITE" id="PS51257">
    <property type="entry name" value="PROKAR_LIPOPROTEIN"/>
    <property type="match status" value="1"/>
</dbReference>
<evidence type="ECO:0000313" key="2">
    <source>
        <dbReference type="Proteomes" id="UP001379533"/>
    </source>
</evidence>
<name>A0ABZ2KA71_9BACT</name>
<organism evidence="1 2">
    <name type="scientific">Pendulispora brunnea</name>
    <dbReference type="NCBI Taxonomy" id="2905690"/>
    <lineage>
        <taxon>Bacteria</taxon>
        <taxon>Pseudomonadati</taxon>
        <taxon>Myxococcota</taxon>
        <taxon>Myxococcia</taxon>
        <taxon>Myxococcales</taxon>
        <taxon>Sorangiineae</taxon>
        <taxon>Pendulisporaceae</taxon>
        <taxon>Pendulispora</taxon>
    </lineage>
</organism>
<accession>A0ABZ2KA71</accession>
<dbReference type="Proteomes" id="UP001379533">
    <property type="component" value="Chromosome"/>
</dbReference>
<dbReference type="Gene3D" id="3.60.15.10">
    <property type="entry name" value="Ribonuclease Z/Hydroxyacylglutathione hydrolase-like"/>
    <property type="match status" value="1"/>
</dbReference>
<dbReference type="RefSeq" id="WP_394845089.1">
    <property type="nucleotide sequence ID" value="NZ_CP089982.1"/>
</dbReference>
<protein>
    <submittedName>
        <fullName evidence="1">Uncharacterized protein</fullName>
    </submittedName>
</protein>
<sequence>MFPHRWQPFILLSISCFSLALTGHAEEPKPRAIVAGALNAFGGEARVRAVHGVHMKFLGHWSLVEGSERPEAPWDVTYEEGESWFDFALPAWREKSTTWYSAPGSPAARFPWEITVAGQTAMLTVGGKTRPGSPVHVADAEERLSHLPDRLLLAALDAPDLRREPGEFLGGHPQYVVSFQWNRQPARIWIDARTWRITEAELVHSMPTDHFWRVRGDVRDRLHFQQWLLQPGGYWYPAQTDLTRAGIPYHSTTLTAVERDVAPPGGFAIPDHVRATFRAEARGPGDTPAPGEKPVMEIAPGIWFAAARWNSLLVAQPNGAILVDAPISDVYFGRTMDEARRRFGTMPSALVLTDAVVPQLSGVRDAVARGVPVHVLDANRNFVESLLAQPHTLAPDALARSGRAPTLRSVAARTSLGQGTGRMELVPMRTSLGERVVLVWFPAAHLLWTASALGTVPTPSRKAELEAVIAREHLDVSRVVGAQLEPMHWP</sequence>
<reference evidence="1 2" key="1">
    <citation type="submission" date="2021-12" db="EMBL/GenBank/DDBJ databases">
        <title>Discovery of the Pendulisporaceae a myxobacterial family with distinct sporulation behavior and unique specialized metabolism.</title>
        <authorList>
            <person name="Garcia R."/>
            <person name="Popoff A."/>
            <person name="Bader C.D."/>
            <person name="Loehr J."/>
            <person name="Walesch S."/>
            <person name="Walt C."/>
            <person name="Boldt J."/>
            <person name="Bunk B."/>
            <person name="Haeckl F.J.F.P.J."/>
            <person name="Gunesch A.P."/>
            <person name="Birkelbach J."/>
            <person name="Nuebel U."/>
            <person name="Pietschmann T."/>
            <person name="Bach T."/>
            <person name="Mueller R."/>
        </authorList>
    </citation>
    <scope>NUCLEOTIDE SEQUENCE [LARGE SCALE GENOMIC DNA]</scope>
    <source>
        <strain evidence="1 2">MSr12523</strain>
    </source>
</reference>
<dbReference type="InterPro" id="IPR036866">
    <property type="entry name" value="RibonucZ/Hydroxyglut_hydro"/>
</dbReference>
<evidence type="ECO:0000313" key="1">
    <source>
        <dbReference type="EMBL" id="WXA94480.1"/>
    </source>
</evidence>
<dbReference type="EMBL" id="CP089982">
    <property type="protein sequence ID" value="WXA94480.1"/>
    <property type="molecule type" value="Genomic_DNA"/>
</dbReference>
<gene>
    <name evidence="1" type="ORF">LZC95_49555</name>
</gene>